<feature type="region of interest" description="Disordered" evidence="1">
    <location>
        <begin position="563"/>
        <end position="632"/>
    </location>
</feature>
<feature type="region of interest" description="Disordered" evidence="1">
    <location>
        <begin position="17"/>
        <end position="196"/>
    </location>
</feature>
<feature type="compositionally biased region" description="Basic and acidic residues" evidence="1">
    <location>
        <begin position="218"/>
        <end position="247"/>
    </location>
</feature>
<organism evidence="2 3">
    <name type="scientific">Pseudocercospora fuligena</name>
    <dbReference type="NCBI Taxonomy" id="685502"/>
    <lineage>
        <taxon>Eukaryota</taxon>
        <taxon>Fungi</taxon>
        <taxon>Dikarya</taxon>
        <taxon>Ascomycota</taxon>
        <taxon>Pezizomycotina</taxon>
        <taxon>Dothideomycetes</taxon>
        <taxon>Dothideomycetidae</taxon>
        <taxon>Mycosphaerellales</taxon>
        <taxon>Mycosphaerellaceae</taxon>
        <taxon>Pseudocercospora</taxon>
    </lineage>
</organism>
<name>A0A8H6VFJ9_9PEZI</name>
<comment type="caution">
    <text evidence="2">The sequence shown here is derived from an EMBL/GenBank/DDBJ whole genome shotgun (WGS) entry which is preliminary data.</text>
</comment>
<accession>A0A8H6VFJ9</accession>
<evidence type="ECO:0000313" key="3">
    <source>
        <dbReference type="Proteomes" id="UP000660729"/>
    </source>
</evidence>
<evidence type="ECO:0000256" key="1">
    <source>
        <dbReference type="SAM" id="MobiDB-lite"/>
    </source>
</evidence>
<gene>
    <name evidence="2" type="ORF">HII31_08167</name>
</gene>
<dbReference type="Proteomes" id="UP000660729">
    <property type="component" value="Unassembled WGS sequence"/>
</dbReference>
<feature type="compositionally biased region" description="Basic and acidic residues" evidence="1">
    <location>
        <begin position="612"/>
        <end position="626"/>
    </location>
</feature>
<reference evidence="2" key="1">
    <citation type="submission" date="2020-04" db="EMBL/GenBank/DDBJ databases">
        <title>Draft genome resource of the tomato pathogen Pseudocercospora fuligena.</title>
        <authorList>
            <person name="Zaccaron A."/>
        </authorList>
    </citation>
    <scope>NUCLEOTIDE SEQUENCE</scope>
    <source>
        <strain evidence="2">PF001</strain>
    </source>
</reference>
<feature type="region of interest" description="Disordered" evidence="1">
    <location>
        <begin position="663"/>
        <end position="686"/>
    </location>
</feature>
<feature type="region of interest" description="Disordered" evidence="1">
    <location>
        <begin position="791"/>
        <end position="812"/>
    </location>
</feature>
<feature type="compositionally biased region" description="Low complexity" evidence="1">
    <location>
        <begin position="589"/>
        <end position="607"/>
    </location>
</feature>
<dbReference type="OrthoDB" id="3870679at2759"/>
<feature type="compositionally biased region" description="Polar residues" evidence="1">
    <location>
        <begin position="74"/>
        <end position="92"/>
    </location>
</feature>
<proteinExistence type="predicted"/>
<feature type="compositionally biased region" description="Basic and acidic residues" evidence="1">
    <location>
        <begin position="311"/>
        <end position="324"/>
    </location>
</feature>
<feature type="compositionally biased region" description="Acidic residues" evidence="1">
    <location>
        <begin position="902"/>
        <end position="912"/>
    </location>
</feature>
<evidence type="ECO:0000313" key="2">
    <source>
        <dbReference type="EMBL" id="KAF7190453.1"/>
    </source>
</evidence>
<feature type="compositionally biased region" description="Polar residues" evidence="1">
    <location>
        <begin position="115"/>
        <end position="128"/>
    </location>
</feature>
<keyword evidence="3" id="KW-1185">Reference proteome</keyword>
<dbReference type="EMBL" id="JABCIY010000169">
    <property type="protein sequence ID" value="KAF7190453.1"/>
    <property type="molecule type" value="Genomic_DNA"/>
</dbReference>
<protein>
    <submittedName>
        <fullName evidence="2">Uncharacterized protein</fullName>
    </submittedName>
</protein>
<feature type="compositionally biased region" description="Basic and acidic residues" evidence="1">
    <location>
        <begin position="514"/>
        <end position="523"/>
    </location>
</feature>
<sequence length="1072" mass="120004">MDPPREGFDALEKAFLSFNERDKPSSGSLKRKSTHPARNVPTTQADIPSDSSTTSQAPYDSSRTTTPPQAPHLSRQNSGLPPTPPTMTNSDVAESKPDRRLSPAPLFADRVRNALEQQKSGLSTPKVESQSPPTPDPSPPSNGHLDAPRPDLPHYASSYAESFKTAHDGQSIHDSTPDLLPEEMTPRQHKRLDQHSWLDTNRALGLSNMRLAVQEVEPSQHVDSDVEEPRAKSYHIDPDSDVEHSLERNYLASNETSSIEESPVSPTLRKSLNHTPVKRLWKPLQPGDEIKRPDQALLYGTPSLKWKPRAKRETPPAREMDTEFLRNAVLESEKTDQAQGKTIEESQNNEATLTALPSLPPEERRAMSPQTRADVANKLEEMSQPSQPIQKSPPKSPPKPEKLPEFTPAEAPVDVSSPPTTAQKKSLEENNKVYKLIREENAKRHSAISDGSVQAMITPIPEHKRKLRHTPKRDSLRADVSVVDSKRGSEDSSAQKLRHKRGMDSLGSVELADSIERSKDHAPKMPSARISRFDSGENGFDYWSGLPEIGSKVRSVASAKVLGNPHKLRRSMREHSLDKAPRSVSDSAARPSSMESSAISEEASPSPHLRRSSADHRLENNMEVRRTSLSRDAQGMSYPIEVKMEKIGEDLTREGRRELYEVREERTPHRERRASSVKTTATSPQRRSFDIRHLHPTATPLSTSQWSGTEAEVCEAKGIELYPHNNESLLLVQSGSRLISKTAQIDEDLREASNESEPDAAPGAQEVVFHAFVDAPSESTNDIGNANYTVDSPLTNPRAAPEPPVIKFIPPTPNYELERELGDSANETAPLDDPNKKLPSRPSLSQRVRHYSESLVQPFPFGRNGSVRRQNSKRRQQRPVTEVRPTHLSSFWQPRDFWEEYDSEDGDDEDYEPFPPGGDTSNIEAKRTSRFLPRNMSVRMPGFRGTGGFLQGNSLGIDRHGTNVRRHYIDKSGPHIVKSRSGSNLNLNTRSSEEMLRRLAERKRRRTFTLPFSGGAKVEYVGLEILGARMRERRQRKHDRALEKRREKLRGQIGTRVYHDGGRCGVGLVKSQ</sequence>
<feature type="region of interest" description="Disordered" evidence="1">
    <location>
        <begin position="443"/>
        <end position="531"/>
    </location>
</feature>
<feature type="compositionally biased region" description="Polar residues" evidence="1">
    <location>
        <begin position="40"/>
        <end position="67"/>
    </location>
</feature>
<feature type="compositionally biased region" description="Polar residues" evidence="1">
    <location>
        <begin position="676"/>
        <end position="686"/>
    </location>
</feature>
<feature type="compositionally biased region" description="Polar residues" evidence="1">
    <location>
        <begin position="337"/>
        <end position="352"/>
    </location>
</feature>
<feature type="compositionally biased region" description="Polar residues" evidence="1">
    <location>
        <begin position="251"/>
        <end position="274"/>
    </location>
</feature>
<feature type="compositionally biased region" description="Basic and acidic residues" evidence="1">
    <location>
        <begin position="571"/>
        <end position="581"/>
    </location>
</feature>
<feature type="region of interest" description="Disordered" evidence="1">
    <location>
        <begin position="215"/>
        <end position="428"/>
    </location>
</feature>
<feature type="region of interest" description="Disordered" evidence="1">
    <location>
        <begin position="902"/>
        <end position="923"/>
    </location>
</feature>
<dbReference type="AlphaFoldDB" id="A0A8H6VFJ9"/>
<feature type="compositionally biased region" description="Low complexity" evidence="1">
    <location>
        <begin position="383"/>
        <end position="393"/>
    </location>
</feature>
<feature type="region of interest" description="Disordered" evidence="1">
    <location>
        <begin position="825"/>
        <end position="886"/>
    </location>
</feature>